<dbReference type="EMBL" id="CP092876">
    <property type="protein sequence ID" value="UYV76775.1"/>
    <property type="molecule type" value="Genomic_DNA"/>
</dbReference>
<proteinExistence type="predicted"/>
<dbReference type="PANTHER" id="PTHR11439">
    <property type="entry name" value="GAG-POL-RELATED RETROTRANSPOSON"/>
    <property type="match status" value="1"/>
</dbReference>
<accession>A0ABY6LAK0</accession>
<evidence type="ECO:0008006" key="3">
    <source>
        <dbReference type="Google" id="ProtNLM"/>
    </source>
</evidence>
<dbReference type="Proteomes" id="UP001235939">
    <property type="component" value="Chromosome 14"/>
</dbReference>
<protein>
    <recommendedName>
        <fullName evidence="3">Copia protein</fullName>
    </recommendedName>
</protein>
<gene>
    <name evidence="1" type="ORF">LAZ67_14001995</name>
</gene>
<reference evidence="1 2" key="1">
    <citation type="submission" date="2022-01" db="EMBL/GenBank/DDBJ databases">
        <title>A chromosomal length assembly of Cordylochernes scorpioides.</title>
        <authorList>
            <person name="Zeh D."/>
            <person name="Zeh J."/>
        </authorList>
    </citation>
    <scope>NUCLEOTIDE SEQUENCE [LARGE SCALE GENOMIC DNA]</scope>
    <source>
        <strain evidence="1">IN4F17</strain>
        <tissue evidence="1">Whole Body</tissue>
    </source>
</reference>
<name>A0ABY6LAK0_9ARAC</name>
<dbReference type="PANTHER" id="PTHR11439:SF483">
    <property type="entry name" value="PEPTIDE SYNTHASE GLIP-LIKE, PUTATIVE (AFU_ORTHOLOGUE AFUA_3G12920)-RELATED"/>
    <property type="match status" value="1"/>
</dbReference>
<evidence type="ECO:0000313" key="1">
    <source>
        <dbReference type="EMBL" id="UYV76775.1"/>
    </source>
</evidence>
<organism evidence="1 2">
    <name type="scientific">Cordylochernes scorpioides</name>
    <dbReference type="NCBI Taxonomy" id="51811"/>
    <lineage>
        <taxon>Eukaryota</taxon>
        <taxon>Metazoa</taxon>
        <taxon>Ecdysozoa</taxon>
        <taxon>Arthropoda</taxon>
        <taxon>Chelicerata</taxon>
        <taxon>Arachnida</taxon>
        <taxon>Pseudoscorpiones</taxon>
        <taxon>Cheliferoidea</taxon>
        <taxon>Chernetidae</taxon>
        <taxon>Cordylochernes</taxon>
    </lineage>
</organism>
<sequence length="146" mass="16530">MARYCFVFALCYNKGNTQLTGYSDGSWKDGNCKKKSVTGYLFTVGDNLISWNSEFQAQPSLSTCDKNGFQPTKIYCDNISAIKLCTNFNISANSAHMIRAISYLHEQIISNNFILEYIQSENNLSDFLTKTLTKIKLSNALECLRF</sequence>
<dbReference type="CDD" id="cd09272">
    <property type="entry name" value="RNase_HI_RT_Ty1"/>
    <property type="match status" value="1"/>
</dbReference>
<evidence type="ECO:0000313" key="2">
    <source>
        <dbReference type="Proteomes" id="UP001235939"/>
    </source>
</evidence>
<keyword evidence="2" id="KW-1185">Reference proteome</keyword>